<evidence type="ECO:0000256" key="1">
    <source>
        <dbReference type="SAM" id="Phobius"/>
    </source>
</evidence>
<protein>
    <recommendedName>
        <fullName evidence="2">EamA domain-containing protein</fullName>
    </recommendedName>
</protein>
<evidence type="ECO:0000313" key="3">
    <source>
        <dbReference type="EMBL" id="BDG05600.1"/>
    </source>
</evidence>
<dbReference type="Proteomes" id="UP001162891">
    <property type="component" value="Chromosome"/>
</dbReference>
<feature type="transmembrane region" description="Helical" evidence="1">
    <location>
        <begin position="149"/>
        <end position="169"/>
    </location>
</feature>
<sequence>MPSSVAAVLLGLGSAASWGSGDFTGGLASKRSPVLGVLVVGQATGVTLIVATALLLGEPSPARAAVAWAVAGGAAGAVGLAALYRGLAVGRMAVVAPVSAVLSAAIPVVWSALAEGIPPGSKLAGFALALAGIWLVARAGPPGEGREGLALALLAGCGFGAFLVLMHHGAQGGTFWPLAAARGTSLAMALGAATVRRRAWAPPRSAAPLVVLSGALDAGGNAFFVLATQAGRLDVAAVLSSMYPASTVLLAAAVLRERVSRPQGAGILAVLGAIALIAG</sequence>
<feature type="transmembrane region" description="Helical" evidence="1">
    <location>
        <begin position="235"/>
        <end position="255"/>
    </location>
</feature>
<evidence type="ECO:0000259" key="2">
    <source>
        <dbReference type="Pfam" id="PF00892"/>
    </source>
</evidence>
<evidence type="ECO:0000313" key="4">
    <source>
        <dbReference type="Proteomes" id="UP001162891"/>
    </source>
</evidence>
<organism evidence="3 4">
    <name type="scientific">Anaeromyxobacter oryzae</name>
    <dbReference type="NCBI Taxonomy" id="2918170"/>
    <lineage>
        <taxon>Bacteria</taxon>
        <taxon>Pseudomonadati</taxon>
        <taxon>Myxococcota</taxon>
        <taxon>Myxococcia</taxon>
        <taxon>Myxococcales</taxon>
        <taxon>Cystobacterineae</taxon>
        <taxon>Anaeromyxobacteraceae</taxon>
        <taxon>Anaeromyxobacter</taxon>
    </lineage>
</organism>
<feature type="transmembrane region" description="Helical" evidence="1">
    <location>
        <begin position="175"/>
        <end position="195"/>
    </location>
</feature>
<name>A0ABN6MXF1_9BACT</name>
<feature type="transmembrane region" description="Helical" evidence="1">
    <location>
        <begin position="120"/>
        <end position="137"/>
    </location>
</feature>
<gene>
    <name evidence="3" type="ORF">AMOR_45960</name>
</gene>
<keyword evidence="1" id="KW-1133">Transmembrane helix</keyword>
<dbReference type="Pfam" id="PF00892">
    <property type="entry name" value="EamA"/>
    <property type="match status" value="1"/>
</dbReference>
<accession>A0ABN6MXF1</accession>
<keyword evidence="1" id="KW-0812">Transmembrane</keyword>
<feature type="transmembrane region" description="Helical" evidence="1">
    <location>
        <begin position="64"/>
        <end position="84"/>
    </location>
</feature>
<proteinExistence type="predicted"/>
<dbReference type="EMBL" id="AP025591">
    <property type="protein sequence ID" value="BDG05600.1"/>
    <property type="molecule type" value="Genomic_DNA"/>
</dbReference>
<keyword evidence="4" id="KW-1185">Reference proteome</keyword>
<feature type="transmembrane region" description="Helical" evidence="1">
    <location>
        <begin position="35"/>
        <end position="57"/>
    </location>
</feature>
<dbReference type="RefSeq" id="WP_248354577.1">
    <property type="nucleotide sequence ID" value="NZ_AP025591.1"/>
</dbReference>
<feature type="domain" description="EamA" evidence="2">
    <location>
        <begin position="148"/>
        <end position="278"/>
    </location>
</feature>
<dbReference type="InterPro" id="IPR037185">
    <property type="entry name" value="EmrE-like"/>
</dbReference>
<feature type="transmembrane region" description="Helical" evidence="1">
    <location>
        <begin position="207"/>
        <end position="229"/>
    </location>
</feature>
<dbReference type="InterPro" id="IPR000620">
    <property type="entry name" value="EamA_dom"/>
</dbReference>
<keyword evidence="1" id="KW-0472">Membrane</keyword>
<reference evidence="4" key="1">
    <citation type="journal article" date="2022" name="Int. J. Syst. Evol. Microbiol.">
        <title>Anaeromyxobacter oryzae sp. nov., Anaeromyxobacter diazotrophicus sp. nov. and Anaeromyxobacter paludicola sp. nov., isolated from paddy soils.</title>
        <authorList>
            <person name="Itoh H."/>
            <person name="Xu Z."/>
            <person name="Mise K."/>
            <person name="Masuda Y."/>
            <person name="Ushijima N."/>
            <person name="Hayakawa C."/>
            <person name="Shiratori Y."/>
            <person name="Senoo K."/>
        </authorList>
    </citation>
    <scope>NUCLEOTIDE SEQUENCE [LARGE SCALE GENOMIC DNA]</scope>
    <source>
        <strain evidence="4">Red232</strain>
    </source>
</reference>
<dbReference type="SUPFAM" id="SSF103481">
    <property type="entry name" value="Multidrug resistance efflux transporter EmrE"/>
    <property type="match status" value="1"/>
</dbReference>